<comment type="caution">
    <text evidence="2">The sequence shown here is derived from an EMBL/GenBank/DDBJ whole genome shotgun (WGS) entry which is preliminary data.</text>
</comment>
<dbReference type="AlphaFoldDB" id="A0A391NUP8"/>
<evidence type="ECO:0000313" key="2">
    <source>
        <dbReference type="EMBL" id="GCA64885.1"/>
    </source>
</evidence>
<sequence length="88" mass="9413">MQRRGGYRPSGRDSSHSRGAEASHSGSGATRGEGRGSHGSTRVNRPSPVDDSPRDRVMAILEADRQIVLDLRAQLDSALDRAAGMDQV</sequence>
<dbReference type="EMBL" id="BDIP01008937">
    <property type="protein sequence ID" value="GCA64885.1"/>
    <property type="molecule type" value="Genomic_DNA"/>
</dbReference>
<feature type="region of interest" description="Disordered" evidence="1">
    <location>
        <begin position="1"/>
        <end position="55"/>
    </location>
</feature>
<feature type="compositionally biased region" description="Basic and acidic residues" evidence="1">
    <location>
        <begin position="10"/>
        <end position="21"/>
    </location>
</feature>
<proteinExistence type="predicted"/>
<organism evidence="2 3">
    <name type="scientific">Kipferlia bialata</name>
    <dbReference type="NCBI Taxonomy" id="797122"/>
    <lineage>
        <taxon>Eukaryota</taxon>
        <taxon>Metamonada</taxon>
        <taxon>Carpediemonas-like organisms</taxon>
        <taxon>Kipferlia</taxon>
    </lineage>
</organism>
<name>A0A391NUP8_9EUKA</name>
<dbReference type="Proteomes" id="UP000265618">
    <property type="component" value="Unassembled WGS sequence"/>
</dbReference>
<evidence type="ECO:0000256" key="1">
    <source>
        <dbReference type="SAM" id="MobiDB-lite"/>
    </source>
</evidence>
<gene>
    <name evidence="2" type="ORF">KIPB_015651</name>
</gene>
<evidence type="ECO:0000313" key="3">
    <source>
        <dbReference type="Proteomes" id="UP000265618"/>
    </source>
</evidence>
<keyword evidence="3" id="KW-1185">Reference proteome</keyword>
<accession>A0A391NUP8</accession>
<protein>
    <submittedName>
        <fullName evidence="2">Uncharacterized protein</fullName>
    </submittedName>
</protein>
<reference evidence="2 3" key="1">
    <citation type="journal article" date="2018" name="PLoS ONE">
        <title>The draft genome of Kipferlia bialata reveals reductive genome evolution in fornicate parasites.</title>
        <authorList>
            <person name="Tanifuji G."/>
            <person name="Takabayashi S."/>
            <person name="Kume K."/>
            <person name="Takagi M."/>
            <person name="Nakayama T."/>
            <person name="Kamikawa R."/>
            <person name="Inagaki Y."/>
            <person name="Hashimoto T."/>
        </authorList>
    </citation>
    <scope>NUCLEOTIDE SEQUENCE [LARGE SCALE GENOMIC DNA]</scope>
    <source>
        <strain evidence="2">NY0173</strain>
    </source>
</reference>